<dbReference type="EMBL" id="JAWWNJ010000013">
    <property type="protein sequence ID" value="KAK7042230.1"/>
    <property type="molecule type" value="Genomic_DNA"/>
</dbReference>
<evidence type="ECO:0000256" key="4">
    <source>
        <dbReference type="PROSITE-ProRule" id="PRU00134"/>
    </source>
</evidence>
<keyword evidence="2 4" id="KW-0863">Zinc-finger</keyword>
<dbReference type="SUPFAM" id="SSF144232">
    <property type="entry name" value="HIT/MYND zinc finger-like"/>
    <property type="match status" value="1"/>
</dbReference>
<evidence type="ECO:0000259" key="5">
    <source>
        <dbReference type="PROSITE" id="PS50865"/>
    </source>
</evidence>
<dbReference type="PROSITE" id="PS50865">
    <property type="entry name" value="ZF_MYND_2"/>
    <property type="match status" value="1"/>
</dbReference>
<protein>
    <recommendedName>
        <fullName evidence="5">MYND-type domain-containing protein</fullName>
    </recommendedName>
</protein>
<organism evidence="6 7">
    <name type="scientific">Favolaschia claudopus</name>
    <dbReference type="NCBI Taxonomy" id="2862362"/>
    <lineage>
        <taxon>Eukaryota</taxon>
        <taxon>Fungi</taxon>
        <taxon>Dikarya</taxon>
        <taxon>Basidiomycota</taxon>
        <taxon>Agaricomycotina</taxon>
        <taxon>Agaricomycetes</taxon>
        <taxon>Agaricomycetidae</taxon>
        <taxon>Agaricales</taxon>
        <taxon>Marasmiineae</taxon>
        <taxon>Mycenaceae</taxon>
        <taxon>Favolaschia</taxon>
    </lineage>
</organism>
<proteinExistence type="predicted"/>
<feature type="domain" description="MYND-type" evidence="5">
    <location>
        <begin position="366"/>
        <end position="405"/>
    </location>
</feature>
<evidence type="ECO:0000313" key="6">
    <source>
        <dbReference type="EMBL" id="KAK7042230.1"/>
    </source>
</evidence>
<evidence type="ECO:0000256" key="2">
    <source>
        <dbReference type="ARBA" id="ARBA00022771"/>
    </source>
</evidence>
<sequence length="475" mass="52096">MSELPSFASRTEETRARTGAAVSTLEIFLTSPKESRICALLISQAAAHLTSAGCSPKELQKRARLLRTEHQVFLNNLMLFVATPKSDVEISSIAAWLNVCRCDLRDFEGLRKLHLANGDDPHPFKTTITLIFSALTSVVQSGLKTGHVLSQSAETSAKWPTSIAAVFPAGMAAAIQTFTGFYRITKAFSILEFVKELLPHYPPLADVIGNDVAFWKLLADELQVCADRLQQDALTGGTQASTLYSSLRAIVNFNGTFVNTFTLRQKLTISSAPVLYAKKIHDALAKVFMVAKTSSDADQLSSFCLMAMGMAMAYINVDSTPICALHPVFLTERHRFAGYAEMSAFGDILSVIQRLSSHAQCCNSKCVQTSGSSAQKLRLCGGCHIMRYCSNECQRAAWSDHKKVCRDLGIIKPDYDAVKGKMASMSGEQSLSVAPILLQEFKEKITRRGFSPGRMEEIRNSLVTLLPSRIIGTFR</sequence>
<keyword evidence="1" id="KW-0479">Metal-binding</keyword>
<keyword evidence="7" id="KW-1185">Reference proteome</keyword>
<accession>A0AAW0CVS0</accession>
<name>A0AAW0CVS0_9AGAR</name>
<evidence type="ECO:0000256" key="3">
    <source>
        <dbReference type="ARBA" id="ARBA00022833"/>
    </source>
</evidence>
<dbReference type="InterPro" id="IPR002893">
    <property type="entry name" value="Znf_MYND"/>
</dbReference>
<dbReference type="AlphaFoldDB" id="A0AAW0CVS0"/>
<keyword evidence="3" id="KW-0862">Zinc</keyword>
<reference evidence="6 7" key="1">
    <citation type="journal article" date="2024" name="J Genomics">
        <title>Draft genome sequencing and assembly of Favolaschia claudopus CIRM-BRFM 2984 isolated from oak limbs.</title>
        <authorList>
            <person name="Navarro D."/>
            <person name="Drula E."/>
            <person name="Chaduli D."/>
            <person name="Cazenave R."/>
            <person name="Ahrendt S."/>
            <person name="Wang J."/>
            <person name="Lipzen A."/>
            <person name="Daum C."/>
            <person name="Barry K."/>
            <person name="Grigoriev I.V."/>
            <person name="Favel A."/>
            <person name="Rosso M.N."/>
            <person name="Martin F."/>
        </authorList>
    </citation>
    <scope>NUCLEOTIDE SEQUENCE [LARGE SCALE GENOMIC DNA]</scope>
    <source>
        <strain evidence="6 7">CIRM-BRFM 2984</strain>
    </source>
</reference>
<gene>
    <name evidence="6" type="ORF">R3P38DRAFT_3447890</name>
</gene>
<evidence type="ECO:0000256" key="1">
    <source>
        <dbReference type="ARBA" id="ARBA00022723"/>
    </source>
</evidence>
<dbReference type="Pfam" id="PF01753">
    <property type="entry name" value="zf-MYND"/>
    <property type="match status" value="1"/>
</dbReference>
<dbReference type="Gene3D" id="6.10.140.2220">
    <property type="match status" value="1"/>
</dbReference>
<dbReference type="GO" id="GO:0008270">
    <property type="term" value="F:zinc ion binding"/>
    <property type="evidence" value="ECO:0007669"/>
    <property type="project" value="UniProtKB-KW"/>
</dbReference>
<evidence type="ECO:0000313" key="7">
    <source>
        <dbReference type="Proteomes" id="UP001362999"/>
    </source>
</evidence>
<comment type="caution">
    <text evidence="6">The sequence shown here is derived from an EMBL/GenBank/DDBJ whole genome shotgun (WGS) entry which is preliminary data.</text>
</comment>
<dbReference type="Proteomes" id="UP001362999">
    <property type="component" value="Unassembled WGS sequence"/>
</dbReference>